<evidence type="ECO:0000313" key="2">
    <source>
        <dbReference type="EMBL" id="KAH0878298.1"/>
    </source>
</evidence>
<dbReference type="Gene3D" id="3.30.479.30">
    <property type="entry name" value="Band 7 domain"/>
    <property type="match status" value="1"/>
</dbReference>
<sequence>IRASVPKLLLDDVFEQKNEIAKAVEEELEKAMSASGFEIVKTLIVDILSLMNIFGRDVASLHAEKKELLQELNQRLVKLREVEEAAAQGTRKGIAFGDLRSDIQQARKSQACTFTNSLTSPVCIVLDFRC</sequence>
<dbReference type="InterPro" id="IPR050710">
    <property type="entry name" value="Band7/mec-2_domain"/>
</dbReference>
<evidence type="ECO:0000313" key="4">
    <source>
        <dbReference type="Proteomes" id="UP000824890"/>
    </source>
</evidence>
<evidence type="ECO:0000313" key="1">
    <source>
        <dbReference type="EMBL" id="KAH0853684.1"/>
    </source>
</evidence>
<dbReference type="InterPro" id="IPR036013">
    <property type="entry name" value="Band_7/SPFH_dom_sf"/>
</dbReference>
<dbReference type="PANTHER" id="PTHR43327">
    <property type="entry name" value="STOMATIN-LIKE PROTEIN 2, MITOCHONDRIAL"/>
    <property type="match status" value="1"/>
</dbReference>
<comment type="caution">
    <text evidence="1">The sequence shown here is derived from an EMBL/GenBank/DDBJ whole genome shotgun (WGS) entry which is preliminary data.</text>
</comment>
<accession>A0ABQ7XCK4</accession>
<dbReference type="Proteomes" id="UP000824890">
    <property type="component" value="Unassembled WGS sequence"/>
</dbReference>
<reference evidence="1 4" key="1">
    <citation type="submission" date="2021-05" db="EMBL/GenBank/DDBJ databases">
        <title>Genome Assembly of Synthetic Allotetraploid Brassica napus Reveals Homoeologous Exchanges between Subgenomes.</title>
        <authorList>
            <person name="Davis J.T."/>
        </authorList>
    </citation>
    <scope>NUCLEOTIDE SEQUENCE [LARGE SCALE GENOMIC DNA]</scope>
    <source>
        <strain evidence="4">cv. Da-Ae</strain>
        <tissue evidence="1">Seedling</tissue>
    </source>
</reference>
<dbReference type="EMBL" id="JAGKQM010000015">
    <property type="protein sequence ID" value="KAH0878299.1"/>
    <property type="molecule type" value="Genomic_DNA"/>
</dbReference>
<dbReference type="EMBL" id="JAGKQM010000015">
    <property type="protein sequence ID" value="KAH0878298.1"/>
    <property type="molecule type" value="Genomic_DNA"/>
</dbReference>
<name>A0ABQ7XCK4_BRANA</name>
<organism evidence="1 4">
    <name type="scientific">Brassica napus</name>
    <name type="common">Rape</name>
    <dbReference type="NCBI Taxonomy" id="3708"/>
    <lineage>
        <taxon>Eukaryota</taxon>
        <taxon>Viridiplantae</taxon>
        <taxon>Streptophyta</taxon>
        <taxon>Embryophyta</taxon>
        <taxon>Tracheophyta</taxon>
        <taxon>Spermatophyta</taxon>
        <taxon>Magnoliopsida</taxon>
        <taxon>eudicotyledons</taxon>
        <taxon>Gunneridae</taxon>
        <taxon>Pentapetalae</taxon>
        <taxon>rosids</taxon>
        <taxon>malvids</taxon>
        <taxon>Brassicales</taxon>
        <taxon>Brassicaceae</taxon>
        <taxon>Brassiceae</taxon>
        <taxon>Brassica</taxon>
    </lineage>
</organism>
<keyword evidence="4" id="KW-1185">Reference proteome</keyword>
<dbReference type="EMBL" id="JAGKQM010000713">
    <property type="protein sequence ID" value="KAH0853684.1"/>
    <property type="molecule type" value="Genomic_DNA"/>
</dbReference>
<protein>
    <submittedName>
        <fullName evidence="1">Uncharacterized protein</fullName>
    </submittedName>
</protein>
<dbReference type="PANTHER" id="PTHR43327:SF36">
    <property type="entry name" value="HYPERSENSITIVE-INDUCED RESPONSE PROTEIN 1"/>
    <property type="match status" value="1"/>
</dbReference>
<dbReference type="SUPFAM" id="SSF117892">
    <property type="entry name" value="Band 7/SPFH domain"/>
    <property type="match status" value="1"/>
</dbReference>
<evidence type="ECO:0000313" key="3">
    <source>
        <dbReference type="EMBL" id="KAH0878299.1"/>
    </source>
</evidence>
<gene>
    <name evidence="2" type="ORF">HID58_065692</name>
    <name evidence="3" type="ORF">HID58_065693</name>
    <name evidence="1" type="ORF">HID58_092971</name>
</gene>
<proteinExistence type="predicted"/>
<feature type="non-terminal residue" evidence="1">
    <location>
        <position position="1"/>
    </location>
</feature>